<dbReference type="Proteomes" id="UP000321533">
    <property type="component" value="Chromosome"/>
</dbReference>
<evidence type="ECO:0000256" key="1">
    <source>
        <dbReference type="SAM" id="Phobius"/>
    </source>
</evidence>
<keyword evidence="1" id="KW-0812">Transmembrane</keyword>
<name>A0A5B8VBY8_9BACT</name>
<dbReference type="RefSeq" id="WP_147190003.1">
    <property type="nucleotide sequence ID" value="NZ_CP042435.1"/>
</dbReference>
<gene>
    <name evidence="2" type="ORF">FRZ67_13120</name>
</gene>
<dbReference type="AlphaFoldDB" id="A0A5B8VBY8"/>
<protein>
    <submittedName>
        <fullName evidence="2">Uncharacterized protein</fullName>
    </submittedName>
</protein>
<evidence type="ECO:0000313" key="2">
    <source>
        <dbReference type="EMBL" id="QEC68196.1"/>
    </source>
</evidence>
<feature type="transmembrane region" description="Helical" evidence="1">
    <location>
        <begin position="59"/>
        <end position="80"/>
    </location>
</feature>
<keyword evidence="1" id="KW-1133">Transmembrane helix</keyword>
<accession>A0A5B8VBY8</accession>
<reference evidence="2 3" key="1">
    <citation type="journal article" date="2016" name="Int. J. Syst. Evol. Microbiol.">
        <title>Panacibacter ginsenosidivorans gen. nov., sp. nov., with ginsenoside converting activity isolated from soil of a ginseng field.</title>
        <authorList>
            <person name="Siddiqi M.Z."/>
            <person name="Muhammad Shafi S."/>
            <person name="Choi K.D."/>
            <person name="Im W.T."/>
        </authorList>
    </citation>
    <scope>NUCLEOTIDE SEQUENCE [LARGE SCALE GENOMIC DNA]</scope>
    <source>
        <strain evidence="2 3">Gsoil1550</strain>
    </source>
</reference>
<dbReference type="EMBL" id="CP042435">
    <property type="protein sequence ID" value="QEC68196.1"/>
    <property type="molecule type" value="Genomic_DNA"/>
</dbReference>
<dbReference type="KEGG" id="pgin:FRZ67_13120"/>
<keyword evidence="1" id="KW-0472">Membrane</keyword>
<proteinExistence type="predicted"/>
<feature type="transmembrane region" description="Helical" evidence="1">
    <location>
        <begin position="28"/>
        <end position="47"/>
    </location>
</feature>
<keyword evidence="3" id="KW-1185">Reference proteome</keyword>
<sequence length="172" mass="20153">MNIYHPYEALADTEDCLHLKESENRERYQFIVTRLVPLFLILFTWFFLQQVGASIPMGWNYVLIAVTLFVAVLLFTRSYITELKIVQHKELYIVQKTIFGTKEKNINRSDINNIKLVRKRGMPGSVLFVMNIKPGKSILLLSIPPANKDEHHLRLIKERLEDLLQINITEQK</sequence>
<organism evidence="2 3">
    <name type="scientific">Panacibacter ginsenosidivorans</name>
    <dbReference type="NCBI Taxonomy" id="1813871"/>
    <lineage>
        <taxon>Bacteria</taxon>
        <taxon>Pseudomonadati</taxon>
        <taxon>Bacteroidota</taxon>
        <taxon>Chitinophagia</taxon>
        <taxon>Chitinophagales</taxon>
        <taxon>Chitinophagaceae</taxon>
        <taxon>Panacibacter</taxon>
    </lineage>
</organism>
<evidence type="ECO:0000313" key="3">
    <source>
        <dbReference type="Proteomes" id="UP000321533"/>
    </source>
</evidence>